<dbReference type="EMBL" id="JAHESC010000034">
    <property type="protein sequence ID" value="MBT1688998.1"/>
    <property type="molecule type" value="Genomic_DNA"/>
</dbReference>
<sequence length="98" mass="11175">MRRSRILANARFIKTGRPASDMTGFKILSIVKIALEEILQELYFNIENLNEKKSFKLSVDFDGETVLFEGNDKAVSVKDPDYELYSSVEVDPRIDDLG</sequence>
<evidence type="ECO:0000313" key="2">
    <source>
        <dbReference type="Proteomes" id="UP001319180"/>
    </source>
</evidence>
<accession>A0AAP2DBK4</accession>
<protein>
    <submittedName>
        <fullName evidence="1">Uncharacterized protein</fullName>
    </submittedName>
</protein>
<dbReference type="RefSeq" id="WP_254092222.1">
    <property type="nucleotide sequence ID" value="NZ_JAHESC010000034.1"/>
</dbReference>
<dbReference type="Proteomes" id="UP001319180">
    <property type="component" value="Unassembled WGS sequence"/>
</dbReference>
<organism evidence="1 2">
    <name type="scientific">Dawidia soli</name>
    <dbReference type="NCBI Taxonomy" id="2782352"/>
    <lineage>
        <taxon>Bacteria</taxon>
        <taxon>Pseudomonadati</taxon>
        <taxon>Bacteroidota</taxon>
        <taxon>Cytophagia</taxon>
        <taxon>Cytophagales</taxon>
        <taxon>Chryseotaleaceae</taxon>
        <taxon>Dawidia</taxon>
    </lineage>
</organism>
<gene>
    <name evidence="1" type="ORF">KK078_20705</name>
</gene>
<evidence type="ECO:0000313" key="1">
    <source>
        <dbReference type="EMBL" id="MBT1688998.1"/>
    </source>
</evidence>
<name>A0AAP2DBK4_9BACT</name>
<dbReference type="AlphaFoldDB" id="A0AAP2DBK4"/>
<keyword evidence="2" id="KW-1185">Reference proteome</keyword>
<reference evidence="1 2" key="1">
    <citation type="submission" date="2021-05" db="EMBL/GenBank/DDBJ databases">
        <title>A Polyphasic approach of four new species of the genus Ohtaekwangia: Ohtaekwangia histidinii sp. nov., Ohtaekwangia cretensis sp. nov., Ohtaekwangia indiensis sp. nov., Ohtaekwangia reichenbachii sp. nov. from diverse environment.</title>
        <authorList>
            <person name="Octaviana S."/>
        </authorList>
    </citation>
    <scope>NUCLEOTIDE SEQUENCE [LARGE SCALE GENOMIC DNA]</scope>
    <source>
        <strain evidence="1 2">PWU37</strain>
    </source>
</reference>
<comment type="caution">
    <text evidence="1">The sequence shown here is derived from an EMBL/GenBank/DDBJ whole genome shotgun (WGS) entry which is preliminary data.</text>
</comment>
<proteinExistence type="predicted"/>